<evidence type="ECO:0000256" key="1">
    <source>
        <dbReference type="SAM" id="MobiDB-lite"/>
    </source>
</evidence>
<dbReference type="Pfam" id="PF10112">
    <property type="entry name" value="Halogen_Hydrol"/>
    <property type="match status" value="1"/>
</dbReference>
<keyword evidence="2" id="KW-1133">Transmembrane helix</keyword>
<dbReference type="AlphaFoldDB" id="A0A921IJW7"/>
<dbReference type="Proteomes" id="UP000782880">
    <property type="component" value="Unassembled WGS sequence"/>
</dbReference>
<feature type="region of interest" description="Disordered" evidence="1">
    <location>
        <begin position="1"/>
        <end position="22"/>
    </location>
</feature>
<reference evidence="3" key="1">
    <citation type="journal article" date="2021" name="PeerJ">
        <title>Extensive microbial diversity within the chicken gut microbiome revealed by metagenomics and culture.</title>
        <authorList>
            <person name="Gilroy R."/>
            <person name="Ravi A."/>
            <person name="Getino M."/>
            <person name="Pursley I."/>
            <person name="Horton D.L."/>
            <person name="Alikhan N.F."/>
            <person name="Baker D."/>
            <person name="Gharbi K."/>
            <person name="Hall N."/>
            <person name="Watson M."/>
            <person name="Adriaenssens E.M."/>
            <person name="Foster-Nyarko E."/>
            <person name="Jarju S."/>
            <person name="Secka A."/>
            <person name="Antonio M."/>
            <person name="Oren A."/>
            <person name="Chaudhuri R.R."/>
            <person name="La Ragione R."/>
            <person name="Hildebrand F."/>
            <person name="Pallen M.J."/>
        </authorList>
    </citation>
    <scope>NUCLEOTIDE SEQUENCE</scope>
    <source>
        <strain evidence="3">ChiBcec21-2208</strain>
    </source>
</reference>
<dbReference type="InterPro" id="IPR018770">
    <property type="entry name" value="ChloroindolylP_hydrolase"/>
</dbReference>
<dbReference type="EMBL" id="DYVE01000057">
    <property type="protein sequence ID" value="HJG27420.1"/>
    <property type="molecule type" value="Genomic_DNA"/>
</dbReference>
<comment type="caution">
    <text evidence="3">The sequence shown here is derived from an EMBL/GenBank/DDBJ whole genome shotgun (WGS) entry which is preliminary data.</text>
</comment>
<protein>
    <submittedName>
        <fullName evidence="3">5-bromo-4-chloroindolyl phosphate hydrolysis family protein</fullName>
    </submittedName>
</protein>
<evidence type="ECO:0000313" key="4">
    <source>
        <dbReference type="Proteomes" id="UP000782880"/>
    </source>
</evidence>
<gene>
    <name evidence="3" type="ORF">K8V20_02070</name>
</gene>
<feature type="region of interest" description="Disordered" evidence="1">
    <location>
        <begin position="263"/>
        <end position="282"/>
    </location>
</feature>
<reference evidence="3" key="2">
    <citation type="submission" date="2021-09" db="EMBL/GenBank/DDBJ databases">
        <authorList>
            <person name="Gilroy R."/>
        </authorList>
    </citation>
    <scope>NUCLEOTIDE SEQUENCE</scope>
    <source>
        <strain evidence="3">ChiBcec21-2208</strain>
    </source>
</reference>
<keyword evidence="2" id="KW-0812">Transmembrane</keyword>
<feature type="compositionally biased region" description="Basic and acidic residues" evidence="1">
    <location>
        <begin position="1"/>
        <end position="15"/>
    </location>
</feature>
<feature type="transmembrane region" description="Helical" evidence="2">
    <location>
        <begin position="43"/>
        <end position="65"/>
    </location>
</feature>
<feature type="compositionally biased region" description="Basic and acidic residues" evidence="1">
    <location>
        <begin position="271"/>
        <end position="282"/>
    </location>
</feature>
<evidence type="ECO:0000313" key="3">
    <source>
        <dbReference type="EMBL" id="HJG27420.1"/>
    </source>
</evidence>
<name>A0A921IJW7_9FIRM</name>
<accession>A0A921IJW7</accession>
<evidence type="ECO:0000256" key="2">
    <source>
        <dbReference type="SAM" id="Phobius"/>
    </source>
</evidence>
<proteinExistence type="predicted"/>
<organism evidence="3 4">
    <name type="scientific">Subdoligranulum variabile</name>
    <dbReference type="NCBI Taxonomy" id="214851"/>
    <lineage>
        <taxon>Bacteria</taxon>
        <taxon>Bacillati</taxon>
        <taxon>Bacillota</taxon>
        <taxon>Clostridia</taxon>
        <taxon>Eubacteriales</taxon>
        <taxon>Oscillospiraceae</taxon>
        <taxon>Subdoligranulum</taxon>
    </lineage>
</organism>
<sequence>MPKPEEEPRYTDPDHPYSGSGNRYQNLYSKEGEYHRGDGPFQFPWWAIVIGFVVWWPLGFIFIALNSAMRKGRLGGFEQAARQKTRATMDWNVTPVYTRNSADQAAFQATATQQKKSRKKKAKSANVQGSGLVTGLTITGIALLAVGLLALPDGMYWLPDALAEGGYYWPWLLEEMIPVLMMLTGGVGCLFGAHTVRTNRRMRKKIDNIVGDSKYMAIEDIAASIPCSYEKCCKHLENCIDDGVFGPEAYLDMRGRYLVVEGKAPAPEPQKPPEKPAEMTRPEKDQYQAILDALRSVNDAIPDEEMSDKISRLEAVSAKIFDQAKSDPDKLPRMRKFMDYYLPTSLKLLQTYAELDAQGVEGENISESKRRIEQTMDTLVHAFETQLDQLFQEDAMDVSADIDVMENMLRADGLAGDTPFKL</sequence>
<feature type="transmembrane region" description="Helical" evidence="2">
    <location>
        <begin position="125"/>
        <end position="151"/>
    </location>
</feature>
<feature type="transmembrane region" description="Helical" evidence="2">
    <location>
        <begin position="176"/>
        <end position="196"/>
    </location>
</feature>
<keyword evidence="2" id="KW-0472">Membrane</keyword>